<keyword evidence="2" id="KW-0472">Membrane</keyword>
<evidence type="ECO:0000259" key="3">
    <source>
        <dbReference type="Pfam" id="PF03816"/>
    </source>
</evidence>
<sequence length="344" mass="38448">MRFKKKYLFFSIVGILIAVVLGIFGYEYQKIQSTANTISTNHSLASRQQLKQGKPFSILVLGTDVGALGRGTSYAGNTDTLELITVNPKKQILTTTAIPRDTLVRVETKNKVEYTKINAAYALGGPREIKKQVHELLDVPVDYYALVNMGGLEKTVDAVGGVTVNNPFAFKYEGHTYPKGKQYLNGSEALGYSRMRYDDPDNDYGRQKRGQQVLLSALTKVNKSKNIMQMNSLLDMAKDNIRTDLPLDDLMTLYKNYHGALTHTQSDHLQGKNATIDDFSFQIAPNSEMQRLSNNTRQALGLTTVKVNNIQTKMNGMQTSWNGYNNVDYVLPNNAQVYIPVNKV</sequence>
<dbReference type="NCBIfam" id="TIGR00350">
    <property type="entry name" value="lytR_cpsA_psr"/>
    <property type="match status" value="1"/>
</dbReference>
<dbReference type="InterPro" id="IPR050922">
    <property type="entry name" value="LytR/CpsA/Psr_CW_biosynth"/>
</dbReference>
<feature type="domain" description="Cell envelope-related transcriptional attenuator" evidence="3">
    <location>
        <begin position="77"/>
        <end position="221"/>
    </location>
</feature>
<reference evidence="4 5" key="1">
    <citation type="journal article" date="2014" name="Genome Announc.">
        <title>Complete Genome Sequences of Lactobacillus johnsonii Strain N6.2 and Lactobacillus reuteri Strain TD1.</title>
        <authorList>
            <person name="Leonard M.T."/>
            <person name="Valladares R.B."/>
            <person name="Ardissone A."/>
            <person name="Gonzalez C.F."/>
            <person name="Lorca G.L."/>
            <person name="Triplett E.W."/>
        </authorList>
    </citation>
    <scope>NUCLEOTIDE SEQUENCE [LARGE SCALE GENOMIC DNA]</scope>
    <source>
        <strain evidence="4 5">N6.2</strain>
    </source>
</reference>
<keyword evidence="2" id="KW-0812">Transmembrane</keyword>
<comment type="similarity">
    <text evidence="1">Belongs to the LytR/CpsA/Psr (LCP) family.</text>
</comment>
<gene>
    <name evidence="4" type="ORF">T285_01880</name>
</gene>
<evidence type="ECO:0000313" key="4">
    <source>
        <dbReference type="EMBL" id="AHA96849.1"/>
    </source>
</evidence>
<keyword evidence="2" id="KW-1133">Transmembrane helix</keyword>
<dbReference type="KEGG" id="ljn:T285_01880"/>
<dbReference type="EMBL" id="CP006811">
    <property type="protein sequence ID" value="AHA96849.1"/>
    <property type="molecule type" value="Genomic_DNA"/>
</dbReference>
<accession>A0A7D9N522</accession>
<dbReference type="Proteomes" id="UP000018522">
    <property type="component" value="Chromosome"/>
</dbReference>
<dbReference type="Gene3D" id="3.40.630.190">
    <property type="entry name" value="LCP protein"/>
    <property type="match status" value="1"/>
</dbReference>
<organism evidence="4 5">
    <name type="scientific">Lactobacillus johnsonii N6.2</name>
    <dbReference type="NCBI Taxonomy" id="1408186"/>
    <lineage>
        <taxon>Bacteria</taxon>
        <taxon>Bacillati</taxon>
        <taxon>Bacillota</taxon>
        <taxon>Bacilli</taxon>
        <taxon>Lactobacillales</taxon>
        <taxon>Lactobacillaceae</taxon>
        <taxon>Lactobacillus</taxon>
    </lineage>
</organism>
<protein>
    <submittedName>
        <fullName evidence="4">LytR family transcriptional regulator</fullName>
    </submittedName>
</protein>
<evidence type="ECO:0000313" key="5">
    <source>
        <dbReference type="Proteomes" id="UP000018522"/>
    </source>
</evidence>
<feature type="transmembrane region" description="Helical" evidence="2">
    <location>
        <begin position="7"/>
        <end position="26"/>
    </location>
</feature>
<dbReference type="Pfam" id="PF03816">
    <property type="entry name" value="LytR_cpsA_psr"/>
    <property type="match status" value="1"/>
</dbReference>
<proteinExistence type="inferred from homology"/>
<name>A0A7D9N522_LACJH</name>
<dbReference type="AlphaFoldDB" id="A0A7D9N522"/>
<dbReference type="RefSeq" id="WP_023599240.1">
    <property type="nucleotide sequence ID" value="NC_022909.1"/>
</dbReference>
<dbReference type="PANTHER" id="PTHR33392:SF6">
    <property type="entry name" value="POLYISOPRENYL-TEICHOIC ACID--PEPTIDOGLYCAN TEICHOIC ACID TRANSFERASE TAGU"/>
    <property type="match status" value="1"/>
</dbReference>
<dbReference type="InterPro" id="IPR004474">
    <property type="entry name" value="LytR_CpsA_psr"/>
</dbReference>
<evidence type="ECO:0000256" key="2">
    <source>
        <dbReference type="SAM" id="Phobius"/>
    </source>
</evidence>
<evidence type="ECO:0000256" key="1">
    <source>
        <dbReference type="ARBA" id="ARBA00006068"/>
    </source>
</evidence>
<dbReference type="PANTHER" id="PTHR33392">
    <property type="entry name" value="POLYISOPRENYL-TEICHOIC ACID--PEPTIDOGLYCAN TEICHOIC ACID TRANSFERASE TAGU"/>
    <property type="match status" value="1"/>
</dbReference>